<evidence type="ECO:0000256" key="12">
    <source>
        <dbReference type="ARBA" id="ARBA00022776"/>
    </source>
</evidence>
<keyword evidence="17" id="KW-0131">Cell cycle</keyword>
<feature type="domain" description="Protein kinase" evidence="22">
    <location>
        <begin position="25"/>
        <end position="774"/>
    </location>
</feature>
<keyword evidence="10" id="KW-0808">Transferase</keyword>
<evidence type="ECO:0000256" key="20">
    <source>
        <dbReference type="ARBA" id="ARBA00048679"/>
    </source>
</evidence>
<evidence type="ECO:0000256" key="11">
    <source>
        <dbReference type="ARBA" id="ARBA00022741"/>
    </source>
</evidence>
<dbReference type="InterPro" id="IPR050236">
    <property type="entry name" value="Ser_Thr_kinase_AGC"/>
</dbReference>
<evidence type="ECO:0000256" key="18">
    <source>
        <dbReference type="ARBA" id="ARBA00033099"/>
    </source>
</evidence>
<feature type="compositionally biased region" description="Polar residues" evidence="21">
    <location>
        <begin position="647"/>
        <end position="658"/>
    </location>
</feature>
<dbReference type="InterPro" id="IPR011009">
    <property type="entry name" value="Kinase-like_dom_sf"/>
</dbReference>
<dbReference type="FunFam" id="1.10.510.10:FF:000278">
    <property type="entry name" value="serine/threonine-protein kinase greatwall isoform X1"/>
    <property type="match status" value="1"/>
</dbReference>
<dbReference type="PANTHER" id="PTHR24356">
    <property type="entry name" value="SERINE/THREONINE-PROTEIN KINASE"/>
    <property type="match status" value="1"/>
</dbReference>
<evidence type="ECO:0000256" key="21">
    <source>
        <dbReference type="SAM" id="MobiDB-lite"/>
    </source>
</evidence>
<sequence length="818" mass="90437">MDADGNPDTREKTADFHKPPSIDDFIVLKPISRGAFGKVYLAKKKLNARLYAIKVMKKADMVDKNMTGQMKAERDALALSKSPFVVHLFYSLQTATKIYLVMEYLIGGDVKSLLHIYGYFDQDMSVKYIAEVALALDYLHRHGIIHRDLKPDNMLISNEGHIKLTDFGLSKVKLDRELSLMDILTTPSLAKPKKDYFRTPGQVLSLISSLGFNTPAGEGKRHCSASAMSSPMSCGKMRRKNNSLGSPMMMTKDQVYSPMCLGWGSNNMPNSQQLAKNLTPTLLKTRKRFEMMSAGSTTTDTEGGISPMWECEESKGPEEDCAPTKPDIFGFSRKAPSNLSAEANLDLIAEKKLPKNEHSLTTGGDFCPLASSLKRTFSEIERSPEQLQTQAKKSTAYYKRCFEIPEETPRFPTGLTGTFSTIQIDDFVASTGGTVLAECQFPKRSSPITVAKSLFCELEEPTEDVFEDGAKGSPHSSFTSPLAGSSNVCISLSLDSDGSCHETSLTVDSDASRKLSRSSDRDSASSEEQEEVSNSPTTESRPKTPPAVFTETPTFGSLGQRGESQRCFLNQLPDPADSVTQSPSFLRLRNVVVFRSYCSSINRSNMSRLSIRSVEAMDMSAESSYQSASCNATPVQKRSSSSKSLSQTPQPMSTSHTPFRTPKSIRRGAMPVEGAPILGTPDYLAPELLLGKSHDFMVDWWALGVCLFEFLTGVPPFNDETPQLVFQNILNGDIPWPEEEEELSANSRNAIEIFLTLDMTKRAGLKELKRHPLFEGLDWDNLQNQPMPFIPQPEDETDTSYFEARNNAQHIAVSGFSL</sequence>
<dbReference type="SMART" id="SM00220">
    <property type="entry name" value="S_TKc"/>
    <property type="match status" value="1"/>
</dbReference>
<keyword evidence="15" id="KW-0206">Cytoskeleton</keyword>
<feature type="compositionally biased region" description="Basic and acidic residues" evidence="21">
    <location>
        <begin position="510"/>
        <end position="524"/>
    </location>
</feature>
<evidence type="ECO:0000256" key="7">
    <source>
        <dbReference type="ARBA" id="ARBA00022527"/>
    </source>
</evidence>
<evidence type="ECO:0000256" key="19">
    <source>
        <dbReference type="ARBA" id="ARBA00047899"/>
    </source>
</evidence>
<feature type="domain" description="AGC-kinase C-terminal" evidence="23">
    <location>
        <begin position="775"/>
        <end position="818"/>
    </location>
</feature>
<dbReference type="SUPFAM" id="SSF56112">
    <property type="entry name" value="Protein kinase-like (PK-like)"/>
    <property type="match status" value="1"/>
</dbReference>
<keyword evidence="12" id="KW-0498">Mitosis</keyword>
<dbReference type="Gene3D" id="1.10.510.10">
    <property type="entry name" value="Transferase(Phosphotransferase) domain 1"/>
    <property type="match status" value="2"/>
</dbReference>
<feature type="compositionally biased region" description="Polar residues" evidence="21">
    <location>
        <begin position="627"/>
        <end position="638"/>
    </location>
</feature>
<dbReference type="OMA" id="VMKKNEM"/>
<keyword evidence="9" id="KW-0132">Cell division</keyword>
<evidence type="ECO:0000256" key="2">
    <source>
        <dbReference type="ARBA" id="ARBA00004300"/>
    </source>
</evidence>
<evidence type="ECO:0000256" key="3">
    <source>
        <dbReference type="ARBA" id="ARBA00009903"/>
    </source>
</evidence>
<dbReference type="InterPro" id="IPR008271">
    <property type="entry name" value="Ser/Thr_kinase_AS"/>
</dbReference>
<evidence type="ECO:0000256" key="6">
    <source>
        <dbReference type="ARBA" id="ARBA00022490"/>
    </source>
</evidence>
<dbReference type="AlphaFoldDB" id="A0A3Q3WB28"/>
<reference evidence="24" key="1">
    <citation type="submission" date="2025-08" db="UniProtKB">
        <authorList>
            <consortium name="Ensembl"/>
        </authorList>
    </citation>
    <scope>IDENTIFICATION</scope>
</reference>
<keyword evidence="13" id="KW-0418">Kinase</keyword>
<dbReference type="PROSITE" id="PS51285">
    <property type="entry name" value="AGC_KINASE_CTER"/>
    <property type="match status" value="1"/>
</dbReference>
<evidence type="ECO:0000256" key="17">
    <source>
        <dbReference type="ARBA" id="ARBA00023306"/>
    </source>
</evidence>
<protein>
    <recommendedName>
        <fullName evidence="5">Serine/threonine-protein kinase greatwall</fullName>
        <ecNumber evidence="4">2.7.11.1</ecNumber>
    </recommendedName>
    <alternativeName>
        <fullName evidence="18">Microtubule-associated serine/threonine-protein kinase-like</fullName>
    </alternativeName>
</protein>
<evidence type="ECO:0000259" key="23">
    <source>
        <dbReference type="PROSITE" id="PS51285"/>
    </source>
</evidence>
<evidence type="ECO:0000256" key="5">
    <source>
        <dbReference type="ARBA" id="ARBA00022148"/>
    </source>
</evidence>
<dbReference type="PANTHER" id="PTHR24356:SF1">
    <property type="entry name" value="SERINE_THREONINE-PROTEIN KINASE GREATWALL"/>
    <property type="match status" value="1"/>
</dbReference>
<keyword evidence="11" id="KW-0547">Nucleotide-binding</keyword>
<dbReference type="PROSITE" id="PS00108">
    <property type="entry name" value="PROTEIN_KINASE_ST"/>
    <property type="match status" value="1"/>
</dbReference>
<comment type="catalytic activity">
    <reaction evidence="19">
        <text>L-threonyl-[protein] + ATP = O-phospho-L-threonyl-[protein] + ADP + H(+)</text>
        <dbReference type="Rhea" id="RHEA:46608"/>
        <dbReference type="Rhea" id="RHEA-COMP:11060"/>
        <dbReference type="Rhea" id="RHEA-COMP:11605"/>
        <dbReference type="ChEBI" id="CHEBI:15378"/>
        <dbReference type="ChEBI" id="CHEBI:30013"/>
        <dbReference type="ChEBI" id="CHEBI:30616"/>
        <dbReference type="ChEBI" id="CHEBI:61977"/>
        <dbReference type="ChEBI" id="CHEBI:456216"/>
        <dbReference type="EC" id="2.7.11.1"/>
    </reaction>
</comment>
<feature type="region of interest" description="Disordered" evidence="21">
    <location>
        <begin position="503"/>
        <end position="561"/>
    </location>
</feature>
<evidence type="ECO:0000256" key="16">
    <source>
        <dbReference type="ARBA" id="ARBA00023242"/>
    </source>
</evidence>
<dbReference type="Ensembl" id="ENSMMOT00000005998.1">
    <property type="protein sequence ID" value="ENSMMOP00000005889.1"/>
    <property type="gene ID" value="ENSMMOG00000004619.1"/>
</dbReference>
<dbReference type="GO" id="GO:0005813">
    <property type="term" value="C:centrosome"/>
    <property type="evidence" value="ECO:0007669"/>
    <property type="project" value="UniProtKB-SubCell"/>
</dbReference>
<keyword evidence="16" id="KW-0539">Nucleus</keyword>
<organism evidence="24 25">
    <name type="scientific">Mola mola</name>
    <name type="common">Ocean sunfish</name>
    <name type="synonym">Tetraodon mola</name>
    <dbReference type="NCBI Taxonomy" id="94237"/>
    <lineage>
        <taxon>Eukaryota</taxon>
        <taxon>Metazoa</taxon>
        <taxon>Chordata</taxon>
        <taxon>Craniata</taxon>
        <taxon>Vertebrata</taxon>
        <taxon>Euteleostomi</taxon>
        <taxon>Actinopterygii</taxon>
        <taxon>Neopterygii</taxon>
        <taxon>Teleostei</taxon>
        <taxon>Neoteleostei</taxon>
        <taxon>Acanthomorphata</taxon>
        <taxon>Eupercaria</taxon>
        <taxon>Tetraodontiformes</taxon>
        <taxon>Molidae</taxon>
        <taxon>Mola</taxon>
    </lineage>
</organism>
<proteinExistence type="inferred from homology"/>
<name>A0A3Q3WB28_MOLML</name>
<dbReference type="EC" id="2.7.11.1" evidence="4"/>
<dbReference type="GO" id="GO:0005634">
    <property type="term" value="C:nucleus"/>
    <property type="evidence" value="ECO:0007669"/>
    <property type="project" value="UniProtKB-SubCell"/>
</dbReference>
<evidence type="ECO:0000256" key="4">
    <source>
        <dbReference type="ARBA" id="ARBA00012513"/>
    </source>
</evidence>
<dbReference type="GO" id="GO:0035556">
    <property type="term" value="P:intracellular signal transduction"/>
    <property type="evidence" value="ECO:0007669"/>
    <property type="project" value="TreeGrafter"/>
</dbReference>
<evidence type="ECO:0000256" key="13">
    <source>
        <dbReference type="ARBA" id="ARBA00022777"/>
    </source>
</evidence>
<dbReference type="GO" id="GO:0004674">
    <property type="term" value="F:protein serine/threonine kinase activity"/>
    <property type="evidence" value="ECO:0007669"/>
    <property type="project" value="UniProtKB-KW"/>
</dbReference>
<keyword evidence="14" id="KW-0067">ATP-binding</keyword>
<reference evidence="24" key="2">
    <citation type="submission" date="2025-09" db="UniProtKB">
        <authorList>
            <consortium name="Ensembl"/>
        </authorList>
    </citation>
    <scope>IDENTIFICATION</scope>
</reference>
<evidence type="ECO:0000313" key="25">
    <source>
        <dbReference type="Proteomes" id="UP000261620"/>
    </source>
</evidence>
<dbReference type="Pfam" id="PF00069">
    <property type="entry name" value="Pkinase"/>
    <property type="match status" value="2"/>
</dbReference>
<evidence type="ECO:0000256" key="15">
    <source>
        <dbReference type="ARBA" id="ARBA00023212"/>
    </source>
</evidence>
<evidence type="ECO:0000256" key="8">
    <source>
        <dbReference type="ARBA" id="ARBA00022553"/>
    </source>
</evidence>
<comment type="catalytic activity">
    <reaction evidence="20">
        <text>L-seryl-[protein] + ATP = O-phospho-L-seryl-[protein] + ADP + H(+)</text>
        <dbReference type="Rhea" id="RHEA:17989"/>
        <dbReference type="Rhea" id="RHEA-COMP:9863"/>
        <dbReference type="Rhea" id="RHEA-COMP:11604"/>
        <dbReference type="ChEBI" id="CHEBI:15378"/>
        <dbReference type="ChEBI" id="CHEBI:29999"/>
        <dbReference type="ChEBI" id="CHEBI:30616"/>
        <dbReference type="ChEBI" id="CHEBI:83421"/>
        <dbReference type="ChEBI" id="CHEBI:456216"/>
        <dbReference type="EC" id="2.7.11.1"/>
    </reaction>
</comment>
<comment type="subcellular location">
    <subcellularLocation>
        <location evidence="2">Cytoplasm</location>
        <location evidence="2">Cytoskeleton</location>
        <location evidence="2">Microtubule organizing center</location>
        <location evidence="2">Centrosome</location>
    </subcellularLocation>
    <subcellularLocation>
        <location evidence="1">Nucleus</location>
    </subcellularLocation>
</comment>
<evidence type="ECO:0000256" key="14">
    <source>
        <dbReference type="ARBA" id="ARBA00022840"/>
    </source>
</evidence>
<comment type="similarity">
    <text evidence="3">Belongs to the protein kinase superfamily. AGC Ser/Thr protein kinase family.</text>
</comment>
<evidence type="ECO:0000313" key="24">
    <source>
        <dbReference type="Ensembl" id="ENSMMOP00000005889.1"/>
    </source>
</evidence>
<dbReference type="InterPro" id="IPR000961">
    <property type="entry name" value="AGC-kinase_C"/>
</dbReference>
<keyword evidence="7" id="KW-0723">Serine/threonine-protein kinase</keyword>
<dbReference type="STRING" id="94237.ENSMMOP00000005889"/>
<evidence type="ECO:0000259" key="22">
    <source>
        <dbReference type="PROSITE" id="PS50011"/>
    </source>
</evidence>
<dbReference type="FunFam" id="3.30.200.20:FF:000277">
    <property type="entry name" value="serine/threonine-protein kinase greatwall isoform X1"/>
    <property type="match status" value="1"/>
</dbReference>
<feature type="region of interest" description="Disordered" evidence="21">
    <location>
        <begin position="627"/>
        <end position="664"/>
    </location>
</feature>
<evidence type="ECO:0000256" key="1">
    <source>
        <dbReference type="ARBA" id="ARBA00004123"/>
    </source>
</evidence>
<evidence type="ECO:0000256" key="10">
    <source>
        <dbReference type="ARBA" id="ARBA00022679"/>
    </source>
</evidence>
<dbReference type="GO" id="GO:0005524">
    <property type="term" value="F:ATP binding"/>
    <property type="evidence" value="ECO:0007669"/>
    <property type="project" value="UniProtKB-KW"/>
</dbReference>
<dbReference type="Proteomes" id="UP000261620">
    <property type="component" value="Unplaced"/>
</dbReference>
<dbReference type="FunFam" id="1.10.510.10:FF:000665">
    <property type="entry name" value="Microtubule associated serine/threonine kinase-like"/>
    <property type="match status" value="1"/>
</dbReference>
<evidence type="ECO:0000256" key="9">
    <source>
        <dbReference type="ARBA" id="ARBA00022618"/>
    </source>
</evidence>
<keyword evidence="8" id="KW-0597">Phosphoprotein</keyword>
<dbReference type="Gene3D" id="3.30.200.20">
    <property type="entry name" value="Phosphorylase Kinase, domain 1"/>
    <property type="match status" value="2"/>
</dbReference>
<accession>A0A3Q3WB28</accession>
<keyword evidence="25" id="KW-1185">Reference proteome</keyword>
<keyword evidence="6" id="KW-0963">Cytoplasm</keyword>
<dbReference type="GO" id="GO:0051301">
    <property type="term" value="P:cell division"/>
    <property type="evidence" value="ECO:0007669"/>
    <property type="project" value="UniProtKB-KW"/>
</dbReference>
<dbReference type="InterPro" id="IPR000719">
    <property type="entry name" value="Prot_kinase_dom"/>
</dbReference>
<dbReference type="PROSITE" id="PS50011">
    <property type="entry name" value="PROTEIN_KINASE_DOM"/>
    <property type="match status" value="1"/>
</dbReference>